<dbReference type="InterPro" id="IPR050468">
    <property type="entry name" value="Cuticle_Struct_Prot"/>
</dbReference>
<evidence type="ECO:0000256" key="2">
    <source>
        <dbReference type="PROSITE-ProRule" id="PRU00497"/>
    </source>
</evidence>
<dbReference type="PANTHER" id="PTHR10380:SF173">
    <property type="entry name" value="CUTICULAR PROTEIN 47EF, ISOFORM C-RELATED"/>
    <property type="match status" value="1"/>
</dbReference>
<dbReference type="AlphaFoldDB" id="A0AAV2N389"/>
<dbReference type="GO" id="GO:0062129">
    <property type="term" value="C:chitin-based extracellular matrix"/>
    <property type="evidence" value="ECO:0007669"/>
    <property type="project" value="TreeGrafter"/>
</dbReference>
<dbReference type="Pfam" id="PF00379">
    <property type="entry name" value="Chitin_bind_4"/>
    <property type="match status" value="1"/>
</dbReference>
<evidence type="ECO:0000256" key="1">
    <source>
        <dbReference type="ARBA" id="ARBA00022460"/>
    </source>
</evidence>
<dbReference type="InterPro" id="IPR031311">
    <property type="entry name" value="CHIT_BIND_RR_consensus"/>
</dbReference>
<dbReference type="PROSITE" id="PS51155">
    <property type="entry name" value="CHIT_BIND_RR_2"/>
    <property type="match status" value="1"/>
</dbReference>
<name>A0AAV2N389_9HYME</name>
<dbReference type="GO" id="GO:0008010">
    <property type="term" value="F:structural constituent of chitin-based larval cuticle"/>
    <property type="evidence" value="ECO:0007669"/>
    <property type="project" value="TreeGrafter"/>
</dbReference>
<keyword evidence="1 2" id="KW-0193">Cuticle</keyword>
<feature type="chain" id="PRO_5043842045" evidence="3">
    <location>
        <begin position="20"/>
        <end position="144"/>
    </location>
</feature>
<protein>
    <submittedName>
        <fullName evidence="4">Uncharacterized protein</fullName>
    </submittedName>
</protein>
<reference evidence="4 5" key="1">
    <citation type="submission" date="2024-04" db="EMBL/GenBank/DDBJ databases">
        <authorList>
            <consortium name="Molecular Ecology Group"/>
        </authorList>
    </citation>
    <scope>NUCLEOTIDE SEQUENCE [LARGE SCALE GENOMIC DNA]</scope>
</reference>
<proteinExistence type="predicted"/>
<dbReference type="InterPro" id="IPR000618">
    <property type="entry name" value="Insect_cuticle"/>
</dbReference>
<feature type="signal peptide" evidence="3">
    <location>
        <begin position="1"/>
        <end position="19"/>
    </location>
</feature>
<accession>A0AAV2N389</accession>
<gene>
    <name evidence="4" type="ORF">LPLAT_LOCUS1078</name>
</gene>
<keyword evidence="3" id="KW-0732">Signal</keyword>
<evidence type="ECO:0000313" key="5">
    <source>
        <dbReference type="Proteomes" id="UP001497644"/>
    </source>
</evidence>
<keyword evidence="5" id="KW-1185">Reference proteome</keyword>
<evidence type="ECO:0000256" key="3">
    <source>
        <dbReference type="SAM" id="SignalP"/>
    </source>
</evidence>
<dbReference type="EMBL" id="OZ034824">
    <property type="protein sequence ID" value="CAL1674403.1"/>
    <property type="molecule type" value="Genomic_DNA"/>
</dbReference>
<organism evidence="4 5">
    <name type="scientific">Lasius platythorax</name>
    <dbReference type="NCBI Taxonomy" id="488582"/>
    <lineage>
        <taxon>Eukaryota</taxon>
        <taxon>Metazoa</taxon>
        <taxon>Ecdysozoa</taxon>
        <taxon>Arthropoda</taxon>
        <taxon>Hexapoda</taxon>
        <taxon>Insecta</taxon>
        <taxon>Pterygota</taxon>
        <taxon>Neoptera</taxon>
        <taxon>Endopterygota</taxon>
        <taxon>Hymenoptera</taxon>
        <taxon>Apocrita</taxon>
        <taxon>Aculeata</taxon>
        <taxon>Formicoidea</taxon>
        <taxon>Formicidae</taxon>
        <taxon>Formicinae</taxon>
        <taxon>Lasius</taxon>
        <taxon>Lasius</taxon>
    </lineage>
</organism>
<dbReference type="PRINTS" id="PR00947">
    <property type="entry name" value="CUTICLE"/>
</dbReference>
<evidence type="ECO:0000313" key="4">
    <source>
        <dbReference type="EMBL" id="CAL1674403.1"/>
    </source>
</evidence>
<sequence length="144" mass="16346">MNLLTITLCVWIEVTVIIAKTERLSETNSSNINEAKLLDIRSLPLVSRQNHYYQRSSKSLYSYNYNTDIGIQVQEYGHLNNVGTKQEALEVRGSYNYTDNDGNTFQISYIANENGFQPKGTHLPTVPPLIKKALQYSAEENGKK</sequence>
<dbReference type="PROSITE" id="PS00233">
    <property type="entry name" value="CHIT_BIND_RR_1"/>
    <property type="match status" value="1"/>
</dbReference>
<dbReference type="PANTHER" id="PTHR10380">
    <property type="entry name" value="CUTICLE PROTEIN"/>
    <property type="match status" value="1"/>
</dbReference>
<dbReference type="Proteomes" id="UP001497644">
    <property type="component" value="Chromosome 1"/>
</dbReference>